<accession>A0A2S9J941</accession>
<evidence type="ECO:0000256" key="3">
    <source>
        <dbReference type="ARBA" id="ARBA00022452"/>
    </source>
</evidence>
<dbReference type="AlphaFoldDB" id="A0A2S9J941"/>
<evidence type="ECO:0000256" key="7">
    <source>
        <dbReference type="PROSITE-ProRule" id="PRU01360"/>
    </source>
</evidence>
<dbReference type="InterPro" id="IPR023996">
    <property type="entry name" value="TonB-dep_OMP_SusC/RagA"/>
</dbReference>
<keyword evidence="6 7" id="KW-0998">Cell outer membrane</keyword>
<keyword evidence="4 7" id="KW-0812">Transmembrane</keyword>
<keyword evidence="2 7" id="KW-0813">Transport</keyword>
<dbReference type="NCBIfam" id="TIGR04056">
    <property type="entry name" value="OMP_RagA_SusC"/>
    <property type="match status" value="1"/>
</dbReference>
<dbReference type="InterPro" id="IPR012910">
    <property type="entry name" value="Plug_dom"/>
</dbReference>
<dbReference type="InterPro" id="IPR023997">
    <property type="entry name" value="TonB-dep_OMP_SusC/RagA_CS"/>
</dbReference>
<protein>
    <submittedName>
        <fullName evidence="9">SusC/RagA family protein</fullName>
    </submittedName>
</protein>
<feature type="domain" description="TonB-dependent receptor plug" evidence="8">
    <location>
        <begin position="137"/>
        <end position="242"/>
    </location>
</feature>
<evidence type="ECO:0000259" key="8">
    <source>
        <dbReference type="Pfam" id="PF07715"/>
    </source>
</evidence>
<comment type="similarity">
    <text evidence="7">Belongs to the TonB-dependent receptor family.</text>
</comment>
<sequence>MQVVINHVLTMVISIKKSLLCTLCVSALFIGRPTSGKAQAQAEQTQNTIQIRGQIQSVQGEGVAGATIDYGGGETSADNEGRFSVRTKSGQAVLISAIGYLPQTITATKDTVLNVVLQAGESTLEEVVVIGYGSVKRRDLTGAVASVKSEEIMMAPVANPIEALQGRVAGLDIARESGQANSNSSILLRGNRSLTAGSEPLYIIDGIPGNITNLNPNDIESIDILKDAASTAIYGSAGANGVFIITTKQAKAGRISVNLDAYAGINSNARYPSALQQNDWLRYLEDAFVASFNKAPADRNELLSAWNLNPEQISPYIDNGQWINWVDETLRTGVQQNYTLSVNGGTEKTQGFFSMGYNSTKGIYRNDQSDLFTVRTGATNKITDWFKGGIVTNLTWRDNDTRPSRLNNTFSIAPVGQVYDEYGNINVWPIAGLTEPSLLADDIPNTLSNNSKHLNLTVNPHIDVDIMEGLTFRSILGATLSNRRTGQFESDRTYMKLSGSGALVRTASYETALGYSYVWENILNYQTTFGQDHDLSATLVSSWAHTQNESSTSSNQGFLYDEYLYYSLGSGTVPFAGTGYTMGKRMSVASRINYGYKGRYLLTLTQRTDGVSQLARRWDTFMAAAGAWRISDESFMDGTRDFLNELKFRASYGVSGNSGINPYSTLTEVTSTGLDQINLGGGVLPVSVLTQAVGNPLLTWEKSYNFNLGLDFGLFNNRLTGAIEWYDTDTRDVLYARNLPFSSGGFTPKIPYRMTDNIARMNNRGVEVTLNGNNILNGNSFKWNSTVTFAHNNEQVRSIDLGSGTSVDDLISLGLFMGRPSNTLFGYKKLGIWQTEEMADAAAFGLLPGDVKTQSNLIKVSDGVWVDEEGVEYSAENPYAISPDDRVILGQGTPKWTAGWQNTFQYKGFDLNVFAIARWGHHIDAELLGYMNSYGARNIPAVYDYWTPDNPTNDYPRPYINRTSANHSNPLLGMNVVDASFIKIKNITLGYTLPENVSNNIKLSRFRVYATMHNPIIFTRSHLLNGMDPETGASDSFPLYRQMVFGVNMSF</sequence>
<dbReference type="GO" id="GO:0009279">
    <property type="term" value="C:cell outer membrane"/>
    <property type="evidence" value="ECO:0007669"/>
    <property type="project" value="UniProtKB-SubCell"/>
</dbReference>
<dbReference type="SUPFAM" id="SSF56935">
    <property type="entry name" value="Porins"/>
    <property type="match status" value="1"/>
</dbReference>
<proteinExistence type="inferred from homology"/>
<dbReference type="Gene3D" id="2.170.130.10">
    <property type="entry name" value="TonB-dependent receptor, plug domain"/>
    <property type="match status" value="1"/>
</dbReference>
<evidence type="ECO:0000256" key="4">
    <source>
        <dbReference type="ARBA" id="ARBA00022692"/>
    </source>
</evidence>
<dbReference type="Pfam" id="PF07715">
    <property type="entry name" value="Plug"/>
    <property type="match status" value="1"/>
</dbReference>
<dbReference type="InterPro" id="IPR037066">
    <property type="entry name" value="Plug_dom_sf"/>
</dbReference>
<organism evidence="9 10">
    <name type="scientific">Sphingobacterium haloxyli</name>
    <dbReference type="NCBI Taxonomy" id="2100533"/>
    <lineage>
        <taxon>Bacteria</taxon>
        <taxon>Pseudomonadati</taxon>
        <taxon>Bacteroidota</taxon>
        <taxon>Sphingobacteriia</taxon>
        <taxon>Sphingobacteriales</taxon>
        <taxon>Sphingobacteriaceae</taxon>
        <taxon>Sphingobacterium</taxon>
    </lineage>
</organism>
<dbReference type="EMBL" id="PVBQ01000001">
    <property type="protein sequence ID" value="PRD49284.1"/>
    <property type="molecule type" value="Genomic_DNA"/>
</dbReference>
<dbReference type="InterPro" id="IPR036942">
    <property type="entry name" value="Beta-barrel_TonB_sf"/>
</dbReference>
<comment type="caution">
    <text evidence="9">The sequence shown here is derived from an EMBL/GenBank/DDBJ whole genome shotgun (WGS) entry which is preliminary data.</text>
</comment>
<keyword evidence="5 7" id="KW-0472">Membrane</keyword>
<evidence type="ECO:0000256" key="1">
    <source>
        <dbReference type="ARBA" id="ARBA00004571"/>
    </source>
</evidence>
<evidence type="ECO:0000256" key="2">
    <source>
        <dbReference type="ARBA" id="ARBA00022448"/>
    </source>
</evidence>
<name>A0A2S9J941_9SPHI</name>
<reference evidence="9 10" key="1">
    <citation type="submission" date="2018-02" db="EMBL/GenBank/DDBJ databases">
        <title>The draft genome of Sphingobacterium sp. 5JN-11.</title>
        <authorList>
            <person name="Liu L."/>
            <person name="Li L."/>
            <person name="Liang L."/>
            <person name="Zhang X."/>
            <person name="Wang T."/>
        </authorList>
    </citation>
    <scope>NUCLEOTIDE SEQUENCE [LARGE SCALE GENOMIC DNA]</scope>
    <source>
        <strain evidence="9 10">5JN-11</strain>
    </source>
</reference>
<dbReference type="FunFam" id="2.170.130.10:FF:000008">
    <property type="entry name" value="SusC/RagA family TonB-linked outer membrane protein"/>
    <property type="match status" value="1"/>
</dbReference>
<evidence type="ECO:0000256" key="5">
    <source>
        <dbReference type="ARBA" id="ARBA00023136"/>
    </source>
</evidence>
<comment type="subcellular location">
    <subcellularLocation>
        <location evidence="1 7">Cell outer membrane</location>
        <topology evidence="1 7">Multi-pass membrane protein</topology>
    </subcellularLocation>
</comment>
<keyword evidence="3 7" id="KW-1134">Transmembrane beta strand</keyword>
<dbReference type="Gene3D" id="2.40.170.20">
    <property type="entry name" value="TonB-dependent receptor, beta-barrel domain"/>
    <property type="match status" value="1"/>
</dbReference>
<dbReference type="NCBIfam" id="TIGR04057">
    <property type="entry name" value="SusC_RagA_signa"/>
    <property type="match status" value="1"/>
</dbReference>
<evidence type="ECO:0000313" key="10">
    <source>
        <dbReference type="Proteomes" id="UP000239711"/>
    </source>
</evidence>
<keyword evidence="10" id="KW-1185">Reference proteome</keyword>
<dbReference type="OrthoDB" id="9768177at2"/>
<dbReference type="Proteomes" id="UP000239711">
    <property type="component" value="Unassembled WGS sequence"/>
</dbReference>
<dbReference type="InterPro" id="IPR039426">
    <property type="entry name" value="TonB-dep_rcpt-like"/>
</dbReference>
<dbReference type="PROSITE" id="PS52016">
    <property type="entry name" value="TONB_DEPENDENT_REC_3"/>
    <property type="match status" value="1"/>
</dbReference>
<dbReference type="InterPro" id="IPR008969">
    <property type="entry name" value="CarboxyPept-like_regulatory"/>
</dbReference>
<evidence type="ECO:0000256" key="6">
    <source>
        <dbReference type="ARBA" id="ARBA00023237"/>
    </source>
</evidence>
<dbReference type="SUPFAM" id="SSF49464">
    <property type="entry name" value="Carboxypeptidase regulatory domain-like"/>
    <property type="match status" value="1"/>
</dbReference>
<evidence type="ECO:0000313" key="9">
    <source>
        <dbReference type="EMBL" id="PRD49284.1"/>
    </source>
</evidence>
<gene>
    <name evidence="9" type="ORF">C5745_01275</name>
</gene>